<dbReference type="InterPro" id="IPR000687">
    <property type="entry name" value="RIO_kinase"/>
</dbReference>
<evidence type="ECO:0000256" key="14">
    <source>
        <dbReference type="ARBA" id="ARBA00022840"/>
    </source>
</evidence>
<dbReference type="GO" id="GO:0004674">
    <property type="term" value="F:protein serine/threonine kinase activity"/>
    <property type="evidence" value="ECO:0007669"/>
    <property type="project" value="UniProtKB-KW"/>
</dbReference>
<dbReference type="InterPro" id="IPR018935">
    <property type="entry name" value="RIO_kinase_CS"/>
</dbReference>
<dbReference type="EMBL" id="LT795069">
    <property type="protein sequence ID" value="SJX65235.1"/>
    <property type="molecule type" value="Genomic_DNA"/>
</dbReference>
<dbReference type="SMART" id="SM00090">
    <property type="entry name" value="RIO"/>
    <property type="match status" value="1"/>
</dbReference>
<feature type="domain" description="RIO kinase" evidence="20">
    <location>
        <begin position="222"/>
        <end position="469"/>
    </location>
</feature>
<dbReference type="GO" id="GO:0005524">
    <property type="term" value="F:ATP binding"/>
    <property type="evidence" value="ECO:0007669"/>
    <property type="project" value="UniProtKB-KW"/>
</dbReference>
<name>A0A2N8UJX9_9BASI</name>
<feature type="compositionally biased region" description="Acidic residues" evidence="19">
    <location>
        <begin position="691"/>
        <end position="707"/>
    </location>
</feature>
<evidence type="ECO:0000256" key="5">
    <source>
        <dbReference type="ARBA" id="ARBA00016038"/>
    </source>
</evidence>
<evidence type="ECO:0000256" key="16">
    <source>
        <dbReference type="ARBA" id="ARBA00047899"/>
    </source>
</evidence>
<gene>
    <name evidence="21" type="ORF">SRS1_16060</name>
</gene>
<evidence type="ECO:0000256" key="4">
    <source>
        <dbReference type="ARBA" id="ARBA00012513"/>
    </source>
</evidence>
<dbReference type="Pfam" id="PF01163">
    <property type="entry name" value="RIO1"/>
    <property type="match status" value="1"/>
</dbReference>
<evidence type="ECO:0000256" key="8">
    <source>
        <dbReference type="ARBA" id="ARBA00022527"/>
    </source>
</evidence>
<comment type="subcellular location">
    <subcellularLocation>
        <location evidence="2">Cytoplasm</location>
    </subcellularLocation>
</comment>
<keyword evidence="12 21" id="KW-0418">Kinase</keyword>
<dbReference type="GO" id="GO:0042254">
    <property type="term" value="P:ribosome biogenesis"/>
    <property type="evidence" value="ECO:0007669"/>
    <property type="project" value="UniProtKB-KW"/>
</dbReference>
<evidence type="ECO:0000256" key="7">
    <source>
        <dbReference type="ARBA" id="ARBA00022517"/>
    </source>
</evidence>
<comment type="similarity">
    <text evidence="3">Belongs to the protein kinase superfamily. RIO-type Ser/Thr kinase family.</text>
</comment>
<keyword evidence="6" id="KW-0963">Cytoplasm</keyword>
<evidence type="ECO:0000256" key="3">
    <source>
        <dbReference type="ARBA" id="ARBA00009196"/>
    </source>
</evidence>
<evidence type="ECO:0000313" key="21">
    <source>
        <dbReference type="EMBL" id="SJX65235.1"/>
    </source>
</evidence>
<feature type="region of interest" description="Disordered" evidence="19">
    <location>
        <begin position="475"/>
        <end position="503"/>
    </location>
</feature>
<reference evidence="21 22" key="1">
    <citation type="submission" date="2017-02" db="EMBL/GenBank/DDBJ databases">
        <authorList>
            <person name="Peterson S.W."/>
        </authorList>
    </citation>
    <scope>NUCLEOTIDE SEQUENCE [LARGE SCALE GENOMIC DNA]</scope>
    <source>
        <strain evidence="21 22">SRS1_H2-8</strain>
    </source>
</reference>
<evidence type="ECO:0000256" key="11">
    <source>
        <dbReference type="ARBA" id="ARBA00022741"/>
    </source>
</evidence>
<evidence type="ECO:0000256" key="18">
    <source>
        <dbReference type="ARBA" id="ARBA00068838"/>
    </source>
</evidence>
<dbReference type="GO" id="GO:0016787">
    <property type="term" value="F:hydrolase activity"/>
    <property type="evidence" value="ECO:0007669"/>
    <property type="project" value="UniProtKB-KW"/>
</dbReference>
<dbReference type="Proteomes" id="UP000239563">
    <property type="component" value="Chromosome XVI"/>
</dbReference>
<keyword evidence="8" id="KW-0723">Serine/threonine-protein kinase</keyword>
<organism evidence="21 22">
    <name type="scientific">Sporisorium reilianum f. sp. reilianum</name>
    <dbReference type="NCBI Taxonomy" id="72559"/>
    <lineage>
        <taxon>Eukaryota</taxon>
        <taxon>Fungi</taxon>
        <taxon>Dikarya</taxon>
        <taxon>Basidiomycota</taxon>
        <taxon>Ustilaginomycotina</taxon>
        <taxon>Ustilaginomycetes</taxon>
        <taxon>Ustilaginales</taxon>
        <taxon>Ustilaginaceae</taxon>
        <taxon>Sporisorium</taxon>
    </lineage>
</organism>
<keyword evidence="13" id="KW-0378">Hydrolase</keyword>
<comment type="cofactor">
    <cofactor evidence="1">
        <name>Mg(2+)</name>
        <dbReference type="ChEBI" id="CHEBI:18420"/>
    </cofactor>
</comment>
<dbReference type="PANTHER" id="PTHR45723">
    <property type="entry name" value="SERINE/THREONINE-PROTEIN KINASE RIO1"/>
    <property type="match status" value="1"/>
</dbReference>
<keyword evidence="15" id="KW-0460">Magnesium</keyword>
<dbReference type="InterPro" id="IPR011009">
    <property type="entry name" value="Kinase-like_dom_sf"/>
</dbReference>
<feature type="compositionally biased region" description="Low complexity" evidence="19">
    <location>
        <begin position="594"/>
        <end position="605"/>
    </location>
</feature>
<evidence type="ECO:0000256" key="15">
    <source>
        <dbReference type="ARBA" id="ARBA00022842"/>
    </source>
</evidence>
<evidence type="ECO:0000313" key="22">
    <source>
        <dbReference type="Proteomes" id="UP000239563"/>
    </source>
</evidence>
<keyword evidence="11" id="KW-0547">Nucleotide-binding</keyword>
<feature type="compositionally biased region" description="Basic and acidic residues" evidence="19">
    <location>
        <begin position="708"/>
        <end position="723"/>
    </location>
</feature>
<evidence type="ECO:0000256" key="13">
    <source>
        <dbReference type="ARBA" id="ARBA00022801"/>
    </source>
</evidence>
<dbReference type="AlphaFoldDB" id="A0A2N8UJX9"/>
<feature type="compositionally biased region" description="Acidic residues" evidence="19">
    <location>
        <begin position="54"/>
        <end position="80"/>
    </location>
</feature>
<dbReference type="CDD" id="cd05147">
    <property type="entry name" value="RIO1_euk"/>
    <property type="match status" value="1"/>
</dbReference>
<dbReference type="InterPro" id="IPR051272">
    <property type="entry name" value="RIO-type_Ser/Thr_kinase"/>
</dbReference>
<keyword evidence="9" id="KW-0808">Transferase</keyword>
<evidence type="ECO:0000256" key="6">
    <source>
        <dbReference type="ARBA" id="ARBA00022490"/>
    </source>
</evidence>
<accession>A0A2N8UJX9</accession>
<proteinExistence type="inferred from homology"/>
<dbReference type="InterPro" id="IPR018934">
    <property type="entry name" value="RIO_dom"/>
</dbReference>
<evidence type="ECO:0000259" key="20">
    <source>
        <dbReference type="SMART" id="SM00090"/>
    </source>
</evidence>
<feature type="compositionally biased region" description="Low complexity" evidence="19">
    <location>
        <begin position="114"/>
        <end position="134"/>
    </location>
</feature>
<evidence type="ECO:0000256" key="17">
    <source>
        <dbReference type="ARBA" id="ARBA00048679"/>
    </source>
</evidence>
<dbReference type="EC" id="2.7.11.1" evidence="4"/>
<feature type="compositionally biased region" description="Low complexity" evidence="19">
    <location>
        <begin position="667"/>
        <end position="677"/>
    </location>
</feature>
<comment type="catalytic activity">
    <reaction evidence="17">
        <text>L-seryl-[protein] + ATP = O-phospho-L-seryl-[protein] + ADP + H(+)</text>
        <dbReference type="Rhea" id="RHEA:17989"/>
        <dbReference type="Rhea" id="RHEA-COMP:9863"/>
        <dbReference type="Rhea" id="RHEA-COMP:11604"/>
        <dbReference type="ChEBI" id="CHEBI:15378"/>
        <dbReference type="ChEBI" id="CHEBI:29999"/>
        <dbReference type="ChEBI" id="CHEBI:30616"/>
        <dbReference type="ChEBI" id="CHEBI:83421"/>
        <dbReference type="ChEBI" id="CHEBI:456216"/>
        <dbReference type="EC" id="2.7.11.1"/>
    </reaction>
</comment>
<evidence type="ECO:0000256" key="19">
    <source>
        <dbReference type="SAM" id="MobiDB-lite"/>
    </source>
</evidence>
<evidence type="ECO:0000256" key="9">
    <source>
        <dbReference type="ARBA" id="ARBA00022679"/>
    </source>
</evidence>
<dbReference type="GO" id="GO:0005737">
    <property type="term" value="C:cytoplasm"/>
    <property type="evidence" value="ECO:0007669"/>
    <property type="project" value="UniProtKB-SubCell"/>
</dbReference>
<feature type="compositionally biased region" description="Low complexity" evidence="19">
    <location>
        <begin position="146"/>
        <end position="170"/>
    </location>
</feature>
<evidence type="ECO:0000256" key="2">
    <source>
        <dbReference type="ARBA" id="ARBA00004496"/>
    </source>
</evidence>
<keyword evidence="7" id="KW-0690">Ribosome biogenesis</keyword>
<dbReference type="Gene3D" id="3.30.200.20">
    <property type="entry name" value="Phosphorylase Kinase, domain 1"/>
    <property type="match status" value="1"/>
</dbReference>
<dbReference type="FunFam" id="3.30.200.20:FF:000148">
    <property type="entry name" value="Serine/threonine-protein kinase RIO1"/>
    <property type="match status" value="1"/>
</dbReference>
<feature type="region of interest" description="Disordered" evidence="19">
    <location>
        <begin position="590"/>
        <end position="759"/>
    </location>
</feature>
<keyword evidence="10" id="KW-0479">Metal-binding</keyword>
<dbReference type="Gene3D" id="1.10.510.10">
    <property type="entry name" value="Transferase(Phosphotransferase) domain 1"/>
    <property type="match status" value="1"/>
</dbReference>
<sequence>MEAGQFDDAPDQGSIEQQQQQQQKHLQAAQDEDTAQSQQQRRQEISDLLRPASDAEDSEEEDDLIEEEEEEEEDYDEDDATGYGAVEDADWELARGDFTKQFNRSRQLANAINASSSTASASTSKSSAAASSATPLPAMNRRRRPAPSSTASSNKQSPATAAAAGPSTGQTRTASQMESLSKFASRVRVDDMYDPSSAIGGGVNSTVPRKALGGRDAVRIKDKADRATVEGVLDPRTMVILYKMVNRGLLESVNGCVSTGKEANVYHATTAAASDEADQGSLALKIYKTSILVFKDRDRYVSGEFRFRHGYAKHNPRKMVRLWAEKEARNLKRMVSAGLRAPVPVELRDHVLVMQFLGDADGWASPRLKDADEMIGADPDVWARLYRELLASVRIMYHECRLVHADLSEYNILYHEGHLWIIDVSQSVEHDHPRAYDFLRADLGHVDEYFAKRGVHTLGLRRSFEFVVSEPKGGEAAARKGGRAGLEKQDADFHEDDAPNPNAAHDAELQLQVSTPTSTTDTPGATAVQAAAAATPQNRVIGGGAWYTGLSATSAAAPSAPSAPASLATGESEASLMHALEQLMHQLSVEPEAEPTTATPSAATPGADGSVEKSANGDADDEVFKATYIPFSLHEVDDPEREIELQNNKTRQSASQEEGSFATLLPAAQSGSAATAAHDNGAEASHSDPGSDSDSDSDSHSDDDDDETPIHPKDAKLTKEQAKALKKQAKKETKEANREKRKTKMPKAEKKRRMKKSHK</sequence>
<feature type="compositionally biased region" description="Basic residues" evidence="19">
    <location>
        <begin position="739"/>
        <end position="759"/>
    </location>
</feature>
<feature type="region of interest" description="Disordered" evidence="19">
    <location>
        <begin position="112"/>
        <end position="179"/>
    </location>
</feature>
<feature type="compositionally biased region" description="Polar residues" evidence="19">
    <location>
        <begin position="645"/>
        <end position="658"/>
    </location>
</feature>
<evidence type="ECO:0000256" key="12">
    <source>
        <dbReference type="ARBA" id="ARBA00022777"/>
    </source>
</evidence>
<keyword evidence="14" id="KW-0067">ATP-binding</keyword>
<dbReference type="GO" id="GO:0046872">
    <property type="term" value="F:metal ion binding"/>
    <property type="evidence" value="ECO:0007669"/>
    <property type="project" value="UniProtKB-KW"/>
</dbReference>
<evidence type="ECO:0000256" key="1">
    <source>
        <dbReference type="ARBA" id="ARBA00001946"/>
    </source>
</evidence>
<protein>
    <recommendedName>
        <fullName evidence="5">Serine/threonine-protein kinase RIO1</fullName>
        <ecNumber evidence="4">2.7.11.1</ecNumber>
    </recommendedName>
    <alternativeName>
        <fullName evidence="18">Serine/threonine-protein kinase rio1</fullName>
    </alternativeName>
</protein>
<feature type="region of interest" description="Disordered" evidence="19">
    <location>
        <begin position="1"/>
        <end position="89"/>
    </location>
</feature>
<dbReference type="PROSITE" id="PS01245">
    <property type="entry name" value="RIO1"/>
    <property type="match status" value="1"/>
</dbReference>
<dbReference type="SUPFAM" id="SSF56112">
    <property type="entry name" value="Protein kinase-like (PK-like)"/>
    <property type="match status" value="1"/>
</dbReference>
<evidence type="ECO:0000256" key="10">
    <source>
        <dbReference type="ARBA" id="ARBA00022723"/>
    </source>
</evidence>
<comment type="catalytic activity">
    <reaction evidence="16">
        <text>L-threonyl-[protein] + ATP = O-phospho-L-threonyl-[protein] + ADP + H(+)</text>
        <dbReference type="Rhea" id="RHEA:46608"/>
        <dbReference type="Rhea" id="RHEA-COMP:11060"/>
        <dbReference type="Rhea" id="RHEA-COMP:11605"/>
        <dbReference type="ChEBI" id="CHEBI:15378"/>
        <dbReference type="ChEBI" id="CHEBI:30013"/>
        <dbReference type="ChEBI" id="CHEBI:30616"/>
        <dbReference type="ChEBI" id="CHEBI:61977"/>
        <dbReference type="ChEBI" id="CHEBI:456216"/>
        <dbReference type="EC" id="2.7.11.1"/>
    </reaction>
</comment>